<dbReference type="AlphaFoldDB" id="A0A914UMV4"/>
<dbReference type="Proteomes" id="UP000887566">
    <property type="component" value="Unplaced"/>
</dbReference>
<accession>A0A914UMV4</accession>
<dbReference type="WBParaSite" id="PSAMB.scaffold11143size3565.g33909.t1">
    <property type="protein sequence ID" value="PSAMB.scaffold11143size3565.g33909.t1"/>
    <property type="gene ID" value="PSAMB.scaffold11143size3565.g33909"/>
</dbReference>
<organism evidence="1 2">
    <name type="scientific">Plectus sambesii</name>
    <dbReference type="NCBI Taxonomy" id="2011161"/>
    <lineage>
        <taxon>Eukaryota</taxon>
        <taxon>Metazoa</taxon>
        <taxon>Ecdysozoa</taxon>
        <taxon>Nematoda</taxon>
        <taxon>Chromadorea</taxon>
        <taxon>Plectida</taxon>
        <taxon>Plectina</taxon>
        <taxon>Plectoidea</taxon>
        <taxon>Plectidae</taxon>
        <taxon>Plectus</taxon>
    </lineage>
</organism>
<sequence length="178" mass="21041">MGGGIFDRRTCNCRDIDRYDRVNSHLRFGFLRPVQLETTLNEVRRANRRKNGRVEKLYYLRRSSKERFINDYNGLLLYIWRSNVDVQFIGEITMVINRYITKYTTKGEKARTAELWNAVNKSKSSHGQLLSLALRLFRSREVGHYEACDKVSGHPLHKSNVKIDFLNTNKKGMRQRRL</sequence>
<keyword evidence="1" id="KW-1185">Reference proteome</keyword>
<evidence type="ECO:0000313" key="2">
    <source>
        <dbReference type="WBParaSite" id="PSAMB.scaffold11143size3565.g33909.t1"/>
    </source>
</evidence>
<name>A0A914UMV4_9BILA</name>
<proteinExistence type="predicted"/>
<reference evidence="2" key="1">
    <citation type="submission" date="2022-11" db="UniProtKB">
        <authorList>
            <consortium name="WormBaseParasite"/>
        </authorList>
    </citation>
    <scope>IDENTIFICATION</scope>
</reference>
<protein>
    <submittedName>
        <fullName evidence="2">Uncharacterized protein</fullName>
    </submittedName>
</protein>
<evidence type="ECO:0000313" key="1">
    <source>
        <dbReference type="Proteomes" id="UP000887566"/>
    </source>
</evidence>